<dbReference type="SUPFAM" id="SSF56935">
    <property type="entry name" value="Porins"/>
    <property type="match status" value="1"/>
</dbReference>
<dbReference type="NCBIfam" id="TIGR01782">
    <property type="entry name" value="TonB-Xanth-Caul"/>
    <property type="match status" value="1"/>
</dbReference>
<evidence type="ECO:0000256" key="3">
    <source>
        <dbReference type="ARBA" id="ARBA00023237"/>
    </source>
</evidence>
<dbReference type="GO" id="GO:0009279">
    <property type="term" value="C:cell outer membrane"/>
    <property type="evidence" value="ECO:0007669"/>
    <property type="project" value="UniProtKB-SubCell"/>
</dbReference>
<dbReference type="PANTHER" id="PTHR40980">
    <property type="entry name" value="PLUG DOMAIN-CONTAINING PROTEIN"/>
    <property type="match status" value="1"/>
</dbReference>
<keyword evidence="7" id="KW-1185">Reference proteome</keyword>
<dbReference type="EMBL" id="SIHO01000001">
    <property type="protein sequence ID" value="TFU05914.1"/>
    <property type="molecule type" value="Genomic_DNA"/>
</dbReference>
<keyword evidence="3" id="KW-0998">Cell outer membrane</keyword>
<feature type="signal peptide" evidence="4">
    <location>
        <begin position="1"/>
        <end position="40"/>
    </location>
</feature>
<feature type="chain" id="PRO_5021362614" evidence="4">
    <location>
        <begin position="41"/>
        <end position="932"/>
    </location>
</feature>
<dbReference type="Gene3D" id="2.170.130.10">
    <property type="entry name" value="TonB-dependent receptor, plug domain"/>
    <property type="match status" value="1"/>
</dbReference>
<dbReference type="Gene3D" id="2.40.170.20">
    <property type="entry name" value="TonB-dependent receptor, beta-barrel domain"/>
    <property type="match status" value="1"/>
</dbReference>
<comment type="subcellular location">
    <subcellularLocation>
        <location evidence="1">Cell outer membrane</location>
    </subcellularLocation>
</comment>
<dbReference type="PANTHER" id="PTHR40980:SF3">
    <property type="entry name" value="TONB-DEPENDENT RECEPTOR-LIKE BETA-BARREL DOMAIN-CONTAINING PROTEIN"/>
    <property type="match status" value="1"/>
</dbReference>
<dbReference type="RefSeq" id="WP_135244638.1">
    <property type="nucleotide sequence ID" value="NZ_SIHO01000001.1"/>
</dbReference>
<gene>
    <name evidence="6" type="ORF">EUV02_02505</name>
</gene>
<feature type="domain" description="TonB-dependent receptor plug" evidence="5">
    <location>
        <begin position="84"/>
        <end position="187"/>
    </location>
</feature>
<dbReference type="CDD" id="cd01347">
    <property type="entry name" value="ligand_gated_channel"/>
    <property type="match status" value="1"/>
</dbReference>
<comment type="caution">
    <text evidence="6">The sequence shown here is derived from an EMBL/GenBank/DDBJ whole genome shotgun (WGS) entry which is preliminary data.</text>
</comment>
<organism evidence="6 7">
    <name type="scientific">Glacieibacterium arshaanense</name>
    <dbReference type="NCBI Taxonomy" id="2511025"/>
    <lineage>
        <taxon>Bacteria</taxon>
        <taxon>Pseudomonadati</taxon>
        <taxon>Pseudomonadota</taxon>
        <taxon>Alphaproteobacteria</taxon>
        <taxon>Sphingomonadales</taxon>
        <taxon>Sphingosinicellaceae</taxon>
        <taxon>Glacieibacterium</taxon>
    </lineage>
</organism>
<dbReference type="Pfam" id="PF07715">
    <property type="entry name" value="Plug"/>
    <property type="match status" value="1"/>
</dbReference>
<evidence type="ECO:0000256" key="2">
    <source>
        <dbReference type="ARBA" id="ARBA00023136"/>
    </source>
</evidence>
<dbReference type="InterPro" id="IPR036942">
    <property type="entry name" value="Beta-barrel_TonB_sf"/>
</dbReference>
<evidence type="ECO:0000313" key="6">
    <source>
        <dbReference type="EMBL" id="TFU05914.1"/>
    </source>
</evidence>
<keyword evidence="2" id="KW-0472">Membrane</keyword>
<protein>
    <submittedName>
        <fullName evidence="6">TonB-dependent receptor</fullName>
    </submittedName>
</protein>
<reference evidence="6 7" key="1">
    <citation type="submission" date="2019-02" db="EMBL/GenBank/DDBJ databases">
        <title>Polymorphobacter sp. isolated from the lake at the Tibet of China.</title>
        <authorList>
            <person name="Li A."/>
        </authorList>
    </citation>
    <scope>NUCLEOTIDE SEQUENCE [LARGE SCALE GENOMIC DNA]</scope>
    <source>
        <strain evidence="6 7">DJ1R-1</strain>
    </source>
</reference>
<accession>A0A4Y9EQP4</accession>
<name>A0A4Y9EQP4_9SPHN</name>
<dbReference type="AlphaFoldDB" id="A0A4Y9EQP4"/>
<dbReference type="InterPro" id="IPR010104">
    <property type="entry name" value="TonB_rcpt_bac"/>
</dbReference>
<dbReference type="Proteomes" id="UP000297737">
    <property type="component" value="Unassembled WGS sequence"/>
</dbReference>
<dbReference type="OrthoDB" id="5476657at2"/>
<proteinExistence type="predicted"/>
<evidence type="ECO:0000256" key="4">
    <source>
        <dbReference type="SAM" id="SignalP"/>
    </source>
</evidence>
<dbReference type="InterPro" id="IPR012910">
    <property type="entry name" value="Plug_dom"/>
</dbReference>
<evidence type="ECO:0000313" key="7">
    <source>
        <dbReference type="Proteomes" id="UP000297737"/>
    </source>
</evidence>
<sequence>MIDSGSRFGVRGAARLSLNASTGAIAASLLFVATSQAAFAQVGTDPSLTPNVETASKKVAEENPDDIIVSGLRSAIAASITEKRLSNQIVESISSEDIGKLPDNSIADSIARLPGVTAQRVDGRSQAVSIRGFGPDFSTTLLNGREQTTVGDNRGVEYDQFPSELISQVVIYKTPSAALVGAGMSGTVDLRTIRPLEYGKQAIAVNARGEWLSLGALNSGSKDTGYRVSGLYVDQFMDNTLGIAVGIAHMESPTQIERFNAWGYPNYDATNIIIGGAKPYVTSTELKRTGVVGTLEYTPNDNFTTVGDVYWSKFDDSQILRGIEFPLQWSSASLAPGYTAAGGRITSGTFNGVKGVVRNDANARDATNLALGWNAKFQKDGWMAFTDVSYSHVTRNDTILESYSGTGPAGSGPYDSLGFTTNSNSTTSFNPSINYADANLIKLTSPQGWGSDVIPGGQVGYVNYPTIDDELFAWRTGFERDLNMGFLKSVSFGFNYADRTKSLTQDEYFLGLKNGALSQPIPTGSLLAPTELAFLGVPGMVSYDPIALVNGGTYNLVRNPNADVLTKGWSVSEQVMTGYLQFNIDSQIGANTLTGNVGVQVINTNQRSNGEAASGTPAFTSNNVTGGAEYTYALPSLNLALRTPEQFVARFGLSKQMARARLDQMRASINFSYNPALAGSTDPEFSPWGGSGGNPALRPWIANAVDVSFEKYFGPVAYVAVAGFYKNLDTYIYDQQVLYNFTGFPVSSGPAPVLNVGYVTIPTNGNGGEMYGVEFSGTLPFNKFASALDGFGLLGNFSITESNIQPDPNNPKSPIPGLSKYVGNATLYFEKQGFQARVSVSYRSEFLGEVAGFGNARTFRTVDPETLVDAQIGYEFQAGSKFAGLSILLQGQNLSNEPFVTYQAGDTTQVIDNQNFGRRFLFGIGYKFGMNK</sequence>
<keyword evidence="6" id="KW-0675">Receptor</keyword>
<dbReference type="InterPro" id="IPR037066">
    <property type="entry name" value="Plug_dom_sf"/>
</dbReference>
<evidence type="ECO:0000256" key="1">
    <source>
        <dbReference type="ARBA" id="ARBA00004442"/>
    </source>
</evidence>
<keyword evidence="4" id="KW-0732">Signal</keyword>
<evidence type="ECO:0000259" key="5">
    <source>
        <dbReference type="Pfam" id="PF07715"/>
    </source>
</evidence>